<dbReference type="SUPFAM" id="SSF56672">
    <property type="entry name" value="DNA/RNA polymerases"/>
    <property type="match status" value="1"/>
</dbReference>
<name>A0A6P5SFL4_PRUAV</name>
<dbReference type="PANTHER" id="PTHR11439">
    <property type="entry name" value="GAG-POL-RELATED RETROTRANSPOSON"/>
    <property type="match status" value="1"/>
</dbReference>
<accession>A0A6P5SFL4</accession>
<dbReference type="AlphaFoldDB" id="A0A6P5SFL4"/>
<gene>
    <name evidence="2" type="primary">LOC110758215</name>
</gene>
<dbReference type="KEGG" id="pavi:110758215"/>
<evidence type="ECO:0000313" key="2">
    <source>
        <dbReference type="RefSeq" id="XP_021815715.1"/>
    </source>
</evidence>
<keyword evidence="1" id="KW-1185">Reference proteome</keyword>
<dbReference type="InterPro" id="IPR043502">
    <property type="entry name" value="DNA/RNA_pol_sf"/>
</dbReference>
<organism evidence="1 2">
    <name type="scientific">Prunus avium</name>
    <name type="common">Cherry</name>
    <name type="synonym">Cerasus avium</name>
    <dbReference type="NCBI Taxonomy" id="42229"/>
    <lineage>
        <taxon>Eukaryota</taxon>
        <taxon>Viridiplantae</taxon>
        <taxon>Streptophyta</taxon>
        <taxon>Embryophyta</taxon>
        <taxon>Tracheophyta</taxon>
        <taxon>Spermatophyta</taxon>
        <taxon>Magnoliopsida</taxon>
        <taxon>eudicotyledons</taxon>
        <taxon>Gunneridae</taxon>
        <taxon>Pentapetalae</taxon>
        <taxon>rosids</taxon>
        <taxon>fabids</taxon>
        <taxon>Rosales</taxon>
        <taxon>Rosaceae</taxon>
        <taxon>Amygdaloideae</taxon>
        <taxon>Amygdaleae</taxon>
        <taxon>Prunus</taxon>
    </lineage>
</organism>
<reference evidence="2" key="1">
    <citation type="submission" date="2025-08" db="UniProtKB">
        <authorList>
            <consortium name="RefSeq"/>
        </authorList>
    </citation>
    <scope>IDENTIFICATION</scope>
</reference>
<sequence>MVVFLDVDSGGIRAVQVGSSSMSDCDDLMPVDVFSYTGGYISLRKYGDLMEAETGERNFFSVGKMMQRSMLPSVEVVPTTTGLFLSQHKYICDLLSKAHIDGAKEVSTPMPTSAPLVLHDGSPPTDATKYRQLVGSLQYLSLTHPDISFVVNKLSQFMHQPSDIHWQALKRLLRYLKGTIYHGLLLKRSRTTTLSAFSKADWAGNYDD</sequence>
<dbReference type="RefSeq" id="XP_021815715.1">
    <property type="nucleotide sequence ID" value="XM_021960023.1"/>
</dbReference>
<dbReference type="Proteomes" id="UP000515124">
    <property type="component" value="Unplaced"/>
</dbReference>
<evidence type="ECO:0000313" key="1">
    <source>
        <dbReference type="Proteomes" id="UP000515124"/>
    </source>
</evidence>
<protein>
    <submittedName>
        <fullName evidence="2">Uncharacterized protein LOC110758215</fullName>
    </submittedName>
</protein>
<proteinExistence type="predicted"/>
<dbReference type="GeneID" id="110758215"/>
<dbReference type="PANTHER" id="PTHR11439:SF489">
    <property type="entry name" value="RNA-DIRECTED DNA POLYMERASE"/>
    <property type="match status" value="1"/>
</dbReference>